<dbReference type="EMBL" id="REFS01000002">
    <property type="protein sequence ID" value="RMB23669.1"/>
    <property type="molecule type" value="Genomic_DNA"/>
</dbReference>
<evidence type="ECO:0000313" key="5">
    <source>
        <dbReference type="Proteomes" id="UP000282007"/>
    </source>
</evidence>
<dbReference type="OrthoDB" id="270566at2157"/>
<dbReference type="Gene3D" id="2.60.40.10">
    <property type="entry name" value="Immunoglobulins"/>
    <property type="match status" value="1"/>
</dbReference>
<protein>
    <submittedName>
        <fullName evidence="3">Uncharacterized protein</fullName>
    </submittedName>
</protein>
<feature type="compositionally biased region" description="Low complexity" evidence="1">
    <location>
        <begin position="31"/>
        <end position="56"/>
    </location>
</feature>
<reference evidence="2 5" key="2">
    <citation type="submission" date="2018-07" db="EMBL/GenBank/DDBJ databases">
        <title>Genome sequences of Haloplanus aerogenes JCM 16430T.</title>
        <authorList>
            <person name="Kim Y.B."/>
            <person name="Roh S.W."/>
        </authorList>
    </citation>
    <scope>NUCLEOTIDE SEQUENCE [LARGE SCALE GENOMIC DNA]</scope>
    <source>
        <strain evidence="2 5">JCM 16430</strain>
    </source>
</reference>
<dbReference type="PROSITE" id="PS51257">
    <property type="entry name" value="PROKAR_LIPOPROTEIN"/>
    <property type="match status" value="1"/>
</dbReference>
<dbReference type="KEGG" id="haer:DU502_04410"/>
<evidence type="ECO:0000313" key="2">
    <source>
        <dbReference type="EMBL" id="AZH24672.1"/>
    </source>
</evidence>
<proteinExistence type="predicted"/>
<accession>A0A3M0DUR4</accession>
<dbReference type="Proteomes" id="UP000282007">
    <property type="component" value="Chromosome"/>
</dbReference>
<dbReference type="GeneID" id="38470502"/>
<feature type="region of interest" description="Disordered" evidence="1">
    <location>
        <begin position="23"/>
        <end position="56"/>
    </location>
</feature>
<reference evidence="3" key="3">
    <citation type="submission" date="2018-10" db="EMBL/GenBank/DDBJ databases">
        <authorList>
            <person name="Whitman W."/>
            <person name="Huntemann M."/>
            <person name="Clum A."/>
            <person name="Pillay M."/>
            <person name="Palaniappan K."/>
            <person name="Varghese N."/>
            <person name="Mikhailova N."/>
            <person name="Stamatis D."/>
            <person name="Reddy T."/>
            <person name="Daum C."/>
            <person name="Shapiro N."/>
            <person name="Ivanova N."/>
            <person name="Kyrpides N."/>
            <person name="Woyke T."/>
        </authorList>
    </citation>
    <scope>NUCLEOTIDE SEQUENCE</scope>
    <source>
        <strain evidence="3">CGMCC 1.10124</strain>
    </source>
</reference>
<dbReference type="InterPro" id="IPR013783">
    <property type="entry name" value="Ig-like_fold"/>
</dbReference>
<organism evidence="3 4">
    <name type="scientific">Haloplanus aerogenes</name>
    <dbReference type="NCBI Taxonomy" id="660522"/>
    <lineage>
        <taxon>Archaea</taxon>
        <taxon>Methanobacteriati</taxon>
        <taxon>Methanobacteriota</taxon>
        <taxon>Stenosarchaea group</taxon>
        <taxon>Halobacteria</taxon>
        <taxon>Halobacteriales</taxon>
        <taxon>Haloferacaceae</taxon>
        <taxon>Haloplanus</taxon>
    </lineage>
</organism>
<dbReference type="Proteomes" id="UP000277326">
    <property type="component" value="Unassembled WGS sequence"/>
</dbReference>
<keyword evidence="5" id="KW-1185">Reference proteome</keyword>
<gene>
    <name evidence="3" type="ORF">ATH50_0893</name>
    <name evidence="2" type="ORF">DU502_04410</name>
</gene>
<evidence type="ECO:0000256" key="1">
    <source>
        <dbReference type="SAM" id="MobiDB-lite"/>
    </source>
</evidence>
<name>A0A3M0DUR4_9EURY</name>
<dbReference type="AlphaFoldDB" id="A0A3M0DUR4"/>
<dbReference type="RefSeq" id="WP_121919595.1">
    <property type="nucleotide sequence ID" value="NZ_CP034145.1"/>
</dbReference>
<evidence type="ECO:0000313" key="3">
    <source>
        <dbReference type="EMBL" id="RMB23669.1"/>
    </source>
</evidence>
<reference evidence="3 4" key="1">
    <citation type="journal article" date="2015" name="Stand. Genomic Sci.">
        <title>Genomic Encyclopedia of Bacterial and Archaeal Type Strains, Phase III: the genomes of soil and plant-associated and newly described type strains.</title>
        <authorList>
            <person name="Whitman W.B."/>
            <person name="Woyke T."/>
            <person name="Klenk H.P."/>
            <person name="Zhou Y."/>
            <person name="Lilburn T.G."/>
            <person name="Beck B.J."/>
            <person name="De Vos P."/>
            <person name="Vandamme P."/>
            <person name="Eisen J.A."/>
            <person name="Garrity G."/>
            <person name="Hugenholtz P."/>
            <person name="Kyrpides N.C."/>
        </authorList>
    </citation>
    <scope>NUCLEOTIDE SEQUENCE [LARGE SCALE GENOMIC DNA]</scope>
    <source>
        <strain evidence="3 4">CGMCC 1.10124</strain>
    </source>
</reference>
<sequence length="324" mass="33471">MPSSRRALLTSVGAALTGLAGCLDGSDDGPTDSTATTTPTPTSTATPDSTPTDTPAGERLTLGESLSLDGVTLTVSDLVTAHSARYLTAPDAMGVATTRSNQFVFVDVSARGEGLPPAPHRFALVADGDYYGSGIAFIGPARVDAPVTGRRYTDSNPDGHVGFRVPSPLDAESVAVILGGGPEVTDMQPDDGTVRARWQIPESALAPLRSPPPTFETTITVPDSVAADETITVRLDVTNTGDGDGTFYGALNHQGPLYAADPFTFSLPAGESTTHEIPVGYYRGSDLPPERVQFSVVGYALSESFDVRIEGGGTPDGTTTDVPG</sequence>
<evidence type="ECO:0000313" key="4">
    <source>
        <dbReference type="Proteomes" id="UP000277326"/>
    </source>
</evidence>
<dbReference type="EMBL" id="CP034145">
    <property type="protein sequence ID" value="AZH24672.1"/>
    <property type="molecule type" value="Genomic_DNA"/>
</dbReference>